<evidence type="ECO:0000256" key="2">
    <source>
        <dbReference type="SAM" id="SignalP"/>
    </source>
</evidence>
<dbReference type="Proteomes" id="UP001153069">
    <property type="component" value="Unassembled WGS sequence"/>
</dbReference>
<comment type="caution">
    <text evidence="4">The sequence shown here is derived from an EMBL/GenBank/DDBJ whole genome shotgun (WGS) entry which is preliminary data.</text>
</comment>
<gene>
    <name evidence="4" type="ORF">SEMRO_3286_G346190.1</name>
</gene>
<dbReference type="InterPro" id="IPR022210">
    <property type="entry name" value="TF_GCR1-like"/>
</dbReference>
<accession>A0A9N8I196</accession>
<proteinExistence type="predicted"/>
<dbReference type="Gene3D" id="1.10.443.20">
    <property type="entry name" value="Centromere DNA-binding protein complex CBF3 subunit, domain 2"/>
    <property type="match status" value="1"/>
</dbReference>
<evidence type="ECO:0000259" key="3">
    <source>
        <dbReference type="Pfam" id="PF12550"/>
    </source>
</evidence>
<feature type="compositionally biased region" description="Polar residues" evidence="1">
    <location>
        <begin position="171"/>
        <end position="197"/>
    </location>
</feature>
<name>A0A9N8I196_9STRA</name>
<dbReference type="EMBL" id="CAICTM010003284">
    <property type="protein sequence ID" value="CAB9531148.1"/>
    <property type="molecule type" value="Genomic_DNA"/>
</dbReference>
<reference evidence="4" key="1">
    <citation type="submission" date="2020-06" db="EMBL/GenBank/DDBJ databases">
        <authorList>
            <consortium name="Plant Systems Biology data submission"/>
        </authorList>
    </citation>
    <scope>NUCLEOTIDE SEQUENCE</scope>
    <source>
        <strain evidence="4">D6</strain>
    </source>
</reference>
<feature type="chain" id="PRO_5040255592" description="Transcription activator GCR1-like domain-containing protein" evidence="2">
    <location>
        <begin position="25"/>
        <end position="357"/>
    </location>
</feature>
<evidence type="ECO:0000313" key="4">
    <source>
        <dbReference type="EMBL" id="CAB9531148.1"/>
    </source>
</evidence>
<dbReference type="OrthoDB" id="55379at2759"/>
<keyword evidence="5" id="KW-1185">Reference proteome</keyword>
<evidence type="ECO:0000313" key="5">
    <source>
        <dbReference type="Proteomes" id="UP001153069"/>
    </source>
</evidence>
<organism evidence="4 5">
    <name type="scientific">Seminavis robusta</name>
    <dbReference type="NCBI Taxonomy" id="568900"/>
    <lineage>
        <taxon>Eukaryota</taxon>
        <taxon>Sar</taxon>
        <taxon>Stramenopiles</taxon>
        <taxon>Ochrophyta</taxon>
        <taxon>Bacillariophyta</taxon>
        <taxon>Bacillariophyceae</taxon>
        <taxon>Bacillariophycidae</taxon>
        <taxon>Naviculales</taxon>
        <taxon>Naviculaceae</taxon>
        <taxon>Seminavis</taxon>
    </lineage>
</organism>
<keyword evidence="2" id="KW-0732">Signal</keyword>
<sequence length="357" mass="40610">MPSQQLLNLCPLAFAFDMLPQVQAQDGNHPTAEATLSFFQELCVVFLQDAAAMLILGEAEERQLHPIFQEMPIFKLPIFLEFKEEMRLKLETAEDPLDASLEKVMPGVHQRFVANYKATSDLERKFDTRIDQLQQVVVDGFQQLYDNQQEHRMETDKLVGTLLVEAGERLLQNTPPHNNNDSAESTPVHTTTQNTRQRIPVSGEPRGNSNSTGVSRVNGEVAHPELPEAFRNMTNDELLVVHKTYYLKMRHTTLGSFWNEWFGLAEFDDGFAGIEGRNQKHGAQWRKHLPATEYSYRNRLIKGIQATAEEANQQPSAVIEEWEPLFADARFSIGNLVKALQQSNKLPKGKQRGKKKN</sequence>
<feature type="signal peptide" evidence="2">
    <location>
        <begin position="1"/>
        <end position="24"/>
    </location>
</feature>
<feature type="domain" description="Transcription activator GCR1-like" evidence="3">
    <location>
        <begin position="251"/>
        <end position="323"/>
    </location>
</feature>
<dbReference type="Pfam" id="PF12550">
    <property type="entry name" value="GCR1_C"/>
    <property type="match status" value="1"/>
</dbReference>
<dbReference type="AlphaFoldDB" id="A0A9N8I196"/>
<dbReference type="GO" id="GO:0003677">
    <property type="term" value="F:DNA binding"/>
    <property type="evidence" value="ECO:0007669"/>
    <property type="project" value="InterPro"/>
</dbReference>
<feature type="region of interest" description="Disordered" evidence="1">
    <location>
        <begin position="171"/>
        <end position="220"/>
    </location>
</feature>
<evidence type="ECO:0000256" key="1">
    <source>
        <dbReference type="SAM" id="MobiDB-lite"/>
    </source>
</evidence>
<dbReference type="InterPro" id="IPR038279">
    <property type="entry name" value="Ndc10_dom2_sf"/>
</dbReference>
<protein>
    <recommendedName>
        <fullName evidence="3">Transcription activator GCR1-like domain-containing protein</fullName>
    </recommendedName>
</protein>